<dbReference type="InterPro" id="IPR005280">
    <property type="entry name" value="Homoserine_kinase_II"/>
</dbReference>
<gene>
    <name evidence="8" type="primary">thrB</name>
    <name evidence="11" type="ORF">NSP04_13980</name>
</gene>
<comment type="catalytic activity">
    <reaction evidence="8">
        <text>L-homoserine + ATP = O-phospho-L-homoserine + ADP + H(+)</text>
        <dbReference type="Rhea" id="RHEA:13985"/>
        <dbReference type="ChEBI" id="CHEBI:15378"/>
        <dbReference type="ChEBI" id="CHEBI:30616"/>
        <dbReference type="ChEBI" id="CHEBI:57476"/>
        <dbReference type="ChEBI" id="CHEBI:57590"/>
        <dbReference type="ChEBI" id="CHEBI:456216"/>
        <dbReference type="EC" id="2.7.1.39"/>
    </reaction>
</comment>
<dbReference type="RefSeq" id="WP_257512975.1">
    <property type="nucleotide sequence ID" value="NZ_JANKHG010000027.1"/>
</dbReference>
<dbReference type="InterPro" id="IPR002575">
    <property type="entry name" value="Aminoglycoside_PTrfase"/>
</dbReference>
<evidence type="ECO:0000256" key="6">
    <source>
        <dbReference type="ARBA" id="ARBA00022840"/>
    </source>
</evidence>
<evidence type="ECO:0000256" key="8">
    <source>
        <dbReference type="HAMAP-Rule" id="MF_00301"/>
    </source>
</evidence>
<sequence length="325" mass="36337">MAVFTRITQTELQKWLESRNCGELLSFEGIESGIENTNYFVNTSKGKFVLTLFEKLKASDLPFYLGLMEHLAKKGLAVPGPIANTQGELFNELCGKPATLVNCLNGKSVEQPNAAQCREIGRFCAQAHVAVGDFSGNTPNPRGLAWIEAAMNELESHLPEAIRTLLLSEVNHQKAVAERHAYKMLPKGAVHADLFRDNALMQGDSLGGVIDFYFAGVDTFLFDLAVTANDWCIHLSTEGISNGELNHELLEALLSGYQEIRNLTAYECDLWQDMLRAAGLRFWTSRLYDFYMPREAEVLNVKDPKHFERVLLARRQGIPLVTLLN</sequence>
<dbReference type="Gene3D" id="3.30.200.20">
    <property type="entry name" value="Phosphorylase Kinase, domain 1"/>
    <property type="match status" value="1"/>
</dbReference>
<evidence type="ECO:0000256" key="5">
    <source>
        <dbReference type="ARBA" id="ARBA00022777"/>
    </source>
</evidence>
<dbReference type="PANTHER" id="PTHR21064">
    <property type="entry name" value="AMINOGLYCOSIDE PHOSPHOTRANSFERASE DOMAIN-CONTAINING PROTEIN-RELATED"/>
    <property type="match status" value="1"/>
</dbReference>
<feature type="domain" description="Aminoglycoside phosphotransferase" evidence="10">
    <location>
        <begin position="27"/>
        <end position="259"/>
    </location>
</feature>
<dbReference type="EC" id="2.7.1.39" evidence="8 9"/>
<keyword evidence="2 8" id="KW-0808">Transferase</keyword>
<evidence type="ECO:0000313" key="11">
    <source>
        <dbReference type="EMBL" id="MCR2747755.1"/>
    </source>
</evidence>
<evidence type="ECO:0000256" key="9">
    <source>
        <dbReference type="NCBIfam" id="TIGR00938"/>
    </source>
</evidence>
<dbReference type="Proteomes" id="UP001165267">
    <property type="component" value="Unassembled WGS sequence"/>
</dbReference>
<keyword evidence="1 8" id="KW-0028">Amino-acid biosynthesis</keyword>
<comment type="pathway">
    <text evidence="8">Amino-acid biosynthesis; L-threonine biosynthesis; L-threonine from L-aspartate: step 4/5.</text>
</comment>
<dbReference type="InterPro" id="IPR050249">
    <property type="entry name" value="Pseudomonas-type_ThrB"/>
</dbReference>
<evidence type="ECO:0000259" key="10">
    <source>
        <dbReference type="Pfam" id="PF01636"/>
    </source>
</evidence>
<dbReference type="CDD" id="cd05153">
    <property type="entry name" value="HomoserineK_II"/>
    <property type="match status" value="1"/>
</dbReference>
<evidence type="ECO:0000313" key="12">
    <source>
        <dbReference type="Proteomes" id="UP001165267"/>
    </source>
</evidence>
<comment type="similarity">
    <text evidence="7 8">Belongs to the pseudomonas-type ThrB family.</text>
</comment>
<dbReference type="InterPro" id="IPR011009">
    <property type="entry name" value="Kinase-like_dom_sf"/>
</dbReference>
<evidence type="ECO:0000256" key="3">
    <source>
        <dbReference type="ARBA" id="ARBA00022697"/>
    </source>
</evidence>
<accession>A0ABT1XKE4</accession>
<evidence type="ECO:0000256" key="4">
    <source>
        <dbReference type="ARBA" id="ARBA00022741"/>
    </source>
</evidence>
<keyword evidence="3 8" id="KW-0791">Threonine biosynthesis</keyword>
<dbReference type="SUPFAM" id="SSF56112">
    <property type="entry name" value="Protein kinase-like (PK-like)"/>
    <property type="match status" value="1"/>
</dbReference>
<dbReference type="EMBL" id="JANKHG010000027">
    <property type="protein sequence ID" value="MCR2747755.1"/>
    <property type="molecule type" value="Genomic_DNA"/>
</dbReference>
<dbReference type="Gene3D" id="3.90.1200.10">
    <property type="match status" value="1"/>
</dbReference>
<comment type="caution">
    <text evidence="11">The sequence shown here is derived from an EMBL/GenBank/DDBJ whole genome shotgun (WGS) entry which is preliminary data.</text>
</comment>
<keyword evidence="5 8" id="KW-0418">Kinase</keyword>
<organism evidence="11 12">
    <name type="scientific">Limnobacter parvus</name>
    <dbReference type="NCBI Taxonomy" id="2939690"/>
    <lineage>
        <taxon>Bacteria</taxon>
        <taxon>Pseudomonadati</taxon>
        <taxon>Pseudomonadota</taxon>
        <taxon>Betaproteobacteria</taxon>
        <taxon>Burkholderiales</taxon>
        <taxon>Burkholderiaceae</taxon>
        <taxon>Limnobacter</taxon>
    </lineage>
</organism>
<evidence type="ECO:0000256" key="2">
    <source>
        <dbReference type="ARBA" id="ARBA00022679"/>
    </source>
</evidence>
<evidence type="ECO:0000256" key="7">
    <source>
        <dbReference type="ARBA" id="ARBA00038240"/>
    </source>
</evidence>
<name>A0ABT1XKE4_9BURK</name>
<dbReference type="NCBIfam" id="NF003558">
    <property type="entry name" value="PRK05231.1"/>
    <property type="match status" value="1"/>
</dbReference>
<keyword evidence="12" id="KW-1185">Reference proteome</keyword>
<keyword evidence="6 8" id="KW-0067">ATP-binding</keyword>
<keyword evidence="4 8" id="KW-0547">Nucleotide-binding</keyword>
<dbReference type="HAMAP" id="MF_00301">
    <property type="entry name" value="Homoser_kinase_2"/>
    <property type="match status" value="1"/>
</dbReference>
<dbReference type="PANTHER" id="PTHR21064:SF6">
    <property type="entry name" value="AMINOGLYCOSIDE PHOSPHOTRANSFERASE DOMAIN-CONTAINING PROTEIN"/>
    <property type="match status" value="1"/>
</dbReference>
<dbReference type="Pfam" id="PF01636">
    <property type="entry name" value="APH"/>
    <property type="match status" value="1"/>
</dbReference>
<protein>
    <recommendedName>
        <fullName evidence="8 9">Homoserine kinase</fullName>
        <shortName evidence="8">HK</shortName>
        <shortName evidence="8">HSK</shortName>
        <ecNumber evidence="8 9">2.7.1.39</ecNumber>
    </recommendedName>
</protein>
<evidence type="ECO:0000256" key="1">
    <source>
        <dbReference type="ARBA" id="ARBA00022605"/>
    </source>
</evidence>
<proteinExistence type="inferred from homology"/>
<dbReference type="GO" id="GO:0004413">
    <property type="term" value="F:homoserine kinase activity"/>
    <property type="evidence" value="ECO:0007669"/>
    <property type="project" value="UniProtKB-EC"/>
</dbReference>
<reference evidence="11" key="1">
    <citation type="submission" date="2022-07" db="EMBL/GenBank/DDBJ databases">
        <authorList>
            <person name="Xamxidin M."/>
        </authorList>
    </citation>
    <scope>NUCLEOTIDE SEQUENCE</scope>
    <source>
        <strain evidence="11">YS8-69</strain>
    </source>
</reference>
<dbReference type="NCBIfam" id="TIGR00938">
    <property type="entry name" value="thrB_alt"/>
    <property type="match status" value="1"/>
</dbReference>